<protein>
    <submittedName>
        <fullName evidence="1">DNA replication complex GINS protein PSF1-like</fullName>
    </submittedName>
</protein>
<dbReference type="STRING" id="57577.A0A2K3PH71"/>
<dbReference type="EMBL" id="ASHM01007025">
    <property type="protein sequence ID" value="PNY14642.1"/>
    <property type="molecule type" value="Genomic_DNA"/>
</dbReference>
<comment type="caution">
    <text evidence="1">The sequence shown here is derived from an EMBL/GenBank/DDBJ whole genome shotgun (WGS) entry which is preliminary data.</text>
</comment>
<gene>
    <name evidence="1" type="ORF">L195_g011326</name>
</gene>
<proteinExistence type="predicted"/>
<evidence type="ECO:0000313" key="2">
    <source>
        <dbReference type="Proteomes" id="UP000236291"/>
    </source>
</evidence>
<organism evidence="1 2">
    <name type="scientific">Trifolium pratense</name>
    <name type="common">Red clover</name>
    <dbReference type="NCBI Taxonomy" id="57577"/>
    <lineage>
        <taxon>Eukaryota</taxon>
        <taxon>Viridiplantae</taxon>
        <taxon>Streptophyta</taxon>
        <taxon>Embryophyta</taxon>
        <taxon>Tracheophyta</taxon>
        <taxon>Spermatophyta</taxon>
        <taxon>Magnoliopsida</taxon>
        <taxon>eudicotyledons</taxon>
        <taxon>Gunneridae</taxon>
        <taxon>Pentapetalae</taxon>
        <taxon>rosids</taxon>
        <taxon>fabids</taxon>
        <taxon>Fabales</taxon>
        <taxon>Fabaceae</taxon>
        <taxon>Papilionoideae</taxon>
        <taxon>50 kb inversion clade</taxon>
        <taxon>NPAAA clade</taxon>
        <taxon>Hologalegina</taxon>
        <taxon>IRL clade</taxon>
        <taxon>Trifolieae</taxon>
        <taxon>Trifolium</taxon>
    </lineage>
</organism>
<name>A0A2K3PH71_TRIPR</name>
<reference evidence="1 2" key="1">
    <citation type="journal article" date="2014" name="Am. J. Bot.">
        <title>Genome assembly and annotation for red clover (Trifolium pratense; Fabaceae).</title>
        <authorList>
            <person name="Istvanek J."/>
            <person name="Jaros M."/>
            <person name="Krenek A."/>
            <person name="Repkova J."/>
        </authorList>
    </citation>
    <scope>NUCLEOTIDE SEQUENCE [LARGE SCALE GENOMIC DNA]</scope>
    <source>
        <strain evidence="2">cv. Tatra</strain>
        <tissue evidence="1">Young leaves</tissue>
    </source>
</reference>
<reference evidence="1 2" key="2">
    <citation type="journal article" date="2017" name="Front. Plant Sci.">
        <title>Gene Classification and Mining of Molecular Markers Useful in Red Clover (Trifolium pratense) Breeding.</title>
        <authorList>
            <person name="Istvanek J."/>
            <person name="Dluhosova J."/>
            <person name="Dluhos P."/>
            <person name="Patkova L."/>
            <person name="Nedelnik J."/>
            <person name="Repkova J."/>
        </authorList>
    </citation>
    <scope>NUCLEOTIDE SEQUENCE [LARGE SCALE GENOMIC DNA]</scope>
    <source>
        <strain evidence="2">cv. Tatra</strain>
        <tissue evidence="1">Young leaves</tissue>
    </source>
</reference>
<dbReference type="Proteomes" id="UP000236291">
    <property type="component" value="Unassembled WGS sequence"/>
</dbReference>
<sequence length="75" mass="8666">MVKIYPGFLFPDVSLFFLLVESHGKMQEEGLDIQTARNADHYGALIHLFSIVRNKCFLTAYVYNRAAIYKTCYGR</sequence>
<accession>A0A2K3PH71</accession>
<dbReference type="AlphaFoldDB" id="A0A2K3PH71"/>
<evidence type="ECO:0000313" key="1">
    <source>
        <dbReference type="EMBL" id="PNY14642.1"/>
    </source>
</evidence>
<dbReference type="ExpressionAtlas" id="A0A2K3PH71">
    <property type="expression patterns" value="baseline"/>
</dbReference>